<evidence type="ECO:0000313" key="1">
    <source>
        <dbReference type="Proteomes" id="UP000035642"/>
    </source>
</evidence>
<reference evidence="1" key="1">
    <citation type="submission" date="2012-09" db="EMBL/GenBank/DDBJ databases">
        <authorList>
            <person name="Martin A.A."/>
        </authorList>
    </citation>
    <scope>NUCLEOTIDE SEQUENCE</scope>
</reference>
<dbReference type="WBParaSite" id="ACAC_0000743701-mRNA-1">
    <property type="protein sequence ID" value="ACAC_0000743701-mRNA-1"/>
    <property type="gene ID" value="ACAC_0000743701"/>
</dbReference>
<protein>
    <submittedName>
        <fullName evidence="2">Rx_N domain-containing protein</fullName>
    </submittedName>
</protein>
<sequence length="143" mass="15812">MKRWLDEVDTSLNKDKLGFLDELKDVVLSVEHDLHELLSIFTTTWEEELIEAKKLLLSSSLLQFNEDDPLCENTGKTSSSGGGGTSSHYRNELVFKRQAATSISFCSLTTVVHKGSRFGVKIQLELVDSPSSVPISILNVAQA</sequence>
<organism evidence="1 2">
    <name type="scientific">Angiostrongylus cantonensis</name>
    <name type="common">Rat lungworm</name>
    <dbReference type="NCBI Taxonomy" id="6313"/>
    <lineage>
        <taxon>Eukaryota</taxon>
        <taxon>Metazoa</taxon>
        <taxon>Ecdysozoa</taxon>
        <taxon>Nematoda</taxon>
        <taxon>Chromadorea</taxon>
        <taxon>Rhabditida</taxon>
        <taxon>Rhabditina</taxon>
        <taxon>Rhabditomorpha</taxon>
        <taxon>Strongyloidea</taxon>
        <taxon>Metastrongylidae</taxon>
        <taxon>Angiostrongylus</taxon>
    </lineage>
</organism>
<accession>A0A0K0DAT1</accession>
<proteinExistence type="predicted"/>
<evidence type="ECO:0000313" key="2">
    <source>
        <dbReference type="WBParaSite" id="ACAC_0000743701-mRNA-1"/>
    </source>
</evidence>
<name>A0A0K0DAT1_ANGCA</name>
<reference evidence="2" key="2">
    <citation type="submission" date="2017-02" db="UniProtKB">
        <authorList>
            <consortium name="WormBaseParasite"/>
        </authorList>
    </citation>
    <scope>IDENTIFICATION</scope>
</reference>
<dbReference type="STRING" id="6313.A0A0K0DAT1"/>
<dbReference type="AlphaFoldDB" id="A0A0K0DAT1"/>
<keyword evidence="1" id="KW-1185">Reference proteome</keyword>
<dbReference type="Proteomes" id="UP000035642">
    <property type="component" value="Unassembled WGS sequence"/>
</dbReference>